<feature type="transmembrane region" description="Helical" evidence="1">
    <location>
        <begin position="41"/>
        <end position="65"/>
    </location>
</feature>
<keyword evidence="1" id="KW-0812">Transmembrane</keyword>
<dbReference type="EMBL" id="JBBNAF010000008">
    <property type="protein sequence ID" value="KAK9120793.1"/>
    <property type="molecule type" value="Genomic_DNA"/>
</dbReference>
<keyword evidence="2" id="KW-0732">Signal</keyword>
<accession>A0AAP0IS64</accession>
<keyword evidence="4" id="KW-1185">Reference proteome</keyword>
<evidence type="ECO:0000313" key="3">
    <source>
        <dbReference type="EMBL" id="KAK9120793.1"/>
    </source>
</evidence>
<reference evidence="3 4" key="1">
    <citation type="submission" date="2024-01" db="EMBL/GenBank/DDBJ databases">
        <title>Genome assemblies of Stephania.</title>
        <authorList>
            <person name="Yang L."/>
        </authorList>
    </citation>
    <scope>NUCLEOTIDE SEQUENCE [LARGE SCALE GENOMIC DNA]</scope>
    <source>
        <strain evidence="3">YNDBR</strain>
        <tissue evidence="3">Leaf</tissue>
    </source>
</reference>
<organism evidence="3 4">
    <name type="scientific">Stephania yunnanensis</name>
    <dbReference type="NCBI Taxonomy" id="152371"/>
    <lineage>
        <taxon>Eukaryota</taxon>
        <taxon>Viridiplantae</taxon>
        <taxon>Streptophyta</taxon>
        <taxon>Embryophyta</taxon>
        <taxon>Tracheophyta</taxon>
        <taxon>Spermatophyta</taxon>
        <taxon>Magnoliopsida</taxon>
        <taxon>Ranunculales</taxon>
        <taxon>Menispermaceae</taxon>
        <taxon>Menispermoideae</taxon>
        <taxon>Cissampelideae</taxon>
        <taxon>Stephania</taxon>
    </lineage>
</organism>
<name>A0AAP0IS64_9MAGN</name>
<evidence type="ECO:0008006" key="5">
    <source>
        <dbReference type="Google" id="ProtNLM"/>
    </source>
</evidence>
<dbReference type="Proteomes" id="UP001420932">
    <property type="component" value="Unassembled WGS sequence"/>
</dbReference>
<feature type="signal peptide" evidence="2">
    <location>
        <begin position="1"/>
        <end position="17"/>
    </location>
</feature>
<evidence type="ECO:0000256" key="1">
    <source>
        <dbReference type="SAM" id="Phobius"/>
    </source>
</evidence>
<sequence length="72" mass="8225">MLKFILLLVLLFQQSDLLELKFSCEDPVFLFGSSFFGLFRFYSSSGCIGCFLLQAMDGFVFLVLLKMHVVVD</sequence>
<keyword evidence="1" id="KW-1133">Transmembrane helix</keyword>
<evidence type="ECO:0000256" key="2">
    <source>
        <dbReference type="SAM" id="SignalP"/>
    </source>
</evidence>
<dbReference type="AlphaFoldDB" id="A0AAP0IS64"/>
<feature type="chain" id="PRO_5042889138" description="Secreted protein" evidence="2">
    <location>
        <begin position="18"/>
        <end position="72"/>
    </location>
</feature>
<evidence type="ECO:0000313" key="4">
    <source>
        <dbReference type="Proteomes" id="UP001420932"/>
    </source>
</evidence>
<comment type="caution">
    <text evidence="3">The sequence shown here is derived from an EMBL/GenBank/DDBJ whole genome shotgun (WGS) entry which is preliminary data.</text>
</comment>
<keyword evidence="1" id="KW-0472">Membrane</keyword>
<protein>
    <recommendedName>
        <fullName evidence="5">Secreted protein</fullName>
    </recommendedName>
</protein>
<proteinExistence type="predicted"/>
<gene>
    <name evidence="3" type="ORF">Syun_018410</name>
</gene>